<organism evidence="2 3">
    <name type="scientific">Trifolium medium</name>
    <dbReference type="NCBI Taxonomy" id="97028"/>
    <lineage>
        <taxon>Eukaryota</taxon>
        <taxon>Viridiplantae</taxon>
        <taxon>Streptophyta</taxon>
        <taxon>Embryophyta</taxon>
        <taxon>Tracheophyta</taxon>
        <taxon>Spermatophyta</taxon>
        <taxon>Magnoliopsida</taxon>
        <taxon>eudicotyledons</taxon>
        <taxon>Gunneridae</taxon>
        <taxon>Pentapetalae</taxon>
        <taxon>rosids</taxon>
        <taxon>fabids</taxon>
        <taxon>Fabales</taxon>
        <taxon>Fabaceae</taxon>
        <taxon>Papilionoideae</taxon>
        <taxon>50 kb inversion clade</taxon>
        <taxon>NPAAA clade</taxon>
        <taxon>Hologalegina</taxon>
        <taxon>IRL clade</taxon>
        <taxon>Trifolieae</taxon>
        <taxon>Trifolium</taxon>
    </lineage>
</organism>
<keyword evidence="3" id="KW-1185">Reference proteome</keyword>
<reference evidence="2 3" key="1">
    <citation type="journal article" date="2018" name="Front. Plant Sci.">
        <title>Red Clover (Trifolium pratense) and Zigzag Clover (T. medium) - A Picture of Genomic Similarities and Differences.</title>
        <authorList>
            <person name="Dluhosova J."/>
            <person name="Istvanek J."/>
            <person name="Nedelnik J."/>
            <person name="Repkova J."/>
        </authorList>
    </citation>
    <scope>NUCLEOTIDE SEQUENCE [LARGE SCALE GENOMIC DNA]</scope>
    <source>
        <strain evidence="3">cv. 10/8</strain>
        <tissue evidence="2">Leaf</tissue>
    </source>
</reference>
<feature type="compositionally biased region" description="Basic and acidic residues" evidence="1">
    <location>
        <begin position="48"/>
        <end position="70"/>
    </location>
</feature>
<dbReference type="Proteomes" id="UP000265520">
    <property type="component" value="Unassembled WGS sequence"/>
</dbReference>
<protein>
    <submittedName>
        <fullName evidence="2">Uncharacterized protein</fullName>
    </submittedName>
</protein>
<proteinExistence type="predicted"/>
<feature type="region of interest" description="Disordered" evidence="1">
    <location>
        <begin position="1"/>
        <end position="90"/>
    </location>
</feature>
<evidence type="ECO:0000256" key="1">
    <source>
        <dbReference type="SAM" id="MobiDB-lite"/>
    </source>
</evidence>
<evidence type="ECO:0000313" key="2">
    <source>
        <dbReference type="EMBL" id="MCI15108.1"/>
    </source>
</evidence>
<sequence>MDLSKHKTCNQVFAPNGGTPNKDKGKQTSDLIAPFNVQPIQVHKPPKQRQENNREKPPANQRKDLSDQENHTTSTNYENGMAGKAPSFSDNCFVPMTLQMPKKALKNA</sequence>
<dbReference type="AlphaFoldDB" id="A0A392PSN1"/>
<dbReference type="EMBL" id="LXQA010095053">
    <property type="protein sequence ID" value="MCI15108.1"/>
    <property type="molecule type" value="Genomic_DNA"/>
</dbReference>
<evidence type="ECO:0000313" key="3">
    <source>
        <dbReference type="Proteomes" id="UP000265520"/>
    </source>
</evidence>
<name>A0A392PSN1_9FABA</name>
<comment type="caution">
    <text evidence="2">The sequence shown here is derived from an EMBL/GenBank/DDBJ whole genome shotgun (WGS) entry which is preliminary data.</text>
</comment>
<accession>A0A392PSN1</accession>